<dbReference type="GeneID" id="14551302"/>
<accession>A0A0U3FNA2</accession>
<gene>
    <name evidence="3" type="ORF">ATY89_02470</name>
    <name evidence="4" type="ORF">ATZ20_05505</name>
</gene>
<evidence type="ECO:0000256" key="2">
    <source>
        <dbReference type="ARBA" id="ARBA00022722"/>
    </source>
</evidence>
<dbReference type="RefSeq" id="WP_011277659.1">
    <property type="nucleotide sequence ID" value="NZ_BHWZ01000001.1"/>
</dbReference>
<evidence type="ECO:0000313" key="6">
    <source>
        <dbReference type="Proteomes" id="UP000065473"/>
    </source>
</evidence>
<dbReference type="PANTHER" id="PTHR11203">
    <property type="entry name" value="CLEAVAGE AND POLYADENYLATION SPECIFICITY FACTOR FAMILY MEMBER"/>
    <property type="match status" value="1"/>
</dbReference>
<proteinExistence type="predicted"/>
<keyword evidence="3" id="KW-0378">Hydrolase</keyword>
<dbReference type="Gene3D" id="3.60.15.10">
    <property type="entry name" value="Ribonuclease Z/Hydroxyacylglutathione hydrolase-like"/>
    <property type="match status" value="1"/>
</dbReference>
<keyword evidence="3" id="KW-0269">Exonuclease</keyword>
<evidence type="ECO:0000313" key="5">
    <source>
        <dbReference type="Proteomes" id="UP000060043"/>
    </source>
</evidence>
<dbReference type="OrthoDB" id="40950at2157"/>
<protein>
    <submittedName>
        <fullName evidence="3">Exonuclease</fullName>
    </submittedName>
</protein>
<evidence type="ECO:0000313" key="3">
    <source>
        <dbReference type="EMBL" id="ALU28931.1"/>
    </source>
</evidence>
<dbReference type="Proteomes" id="UP000060043">
    <property type="component" value="Chromosome"/>
</dbReference>
<dbReference type="EMBL" id="CP013695">
    <property type="protein sequence ID" value="ALU31657.1"/>
    <property type="molecule type" value="Genomic_DNA"/>
</dbReference>
<comment type="cofactor">
    <cofactor evidence="1">
        <name>Zn(2+)</name>
        <dbReference type="ChEBI" id="CHEBI:29105"/>
    </cofactor>
</comment>
<dbReference type="AlphaFoldDB" id="A0A0U3FNA2"/>
<sequence length="326" mass="37318">MYDILKNGAILIGKNFTVDGHYKRLFRAVTHFHSDHLTELEKSLKECTSIIGTPATIEALDVLGYIVPKHKKFPLEYGIEIELSGERIKLEKAEHILGAAQVLIETDETEIAYTGDFREPGKGTKILNPDILIIDATYGNPRLVRQFKQDVDMLFADYVSDELLKRPVKIYGYYGKIQEAMKILRKYGVEAPFLVDNKIEKLTRIFTKYEGDLKNVVSLNTPEGREVLKNNWYVAFEHATQFKKRDKFHANFLLDGWLIDNIIKTLDQNSFVIGMSSHADFEETVYYIDNTSADLIVVDGSRSQYAKDLASYINTHMKKKAVVLPR</sequence>
<evidence type="ECO:0000256" key="1">
    <source>
        <dbReference type="ARBA" id="ARBA00001947"/>
    </source>
</evidence>
<evidence type="ECO:0000313" key="4">
    <source>
        <dbReference type="EMBL" id="ALU31657.1"/>
    </source>
</evidence>
<organism evidence="3 6">
    <name type="scientific">Sulfolobus acidocaldarius</name>
    <dbReference type="NCBI Taxonomy" id="2285"/>
    <lineage>
        <taxon>Archaea</taxon>
        <taxon>Thermoproteota</taxon>
        <taxon>Thermoprotei</taxon>
        <taxon>Sulfolobales</taxon>
        <taxon>Sulfolobaceae</taxon>
        <taxon>Sulfolobus</taxon>
    </lineage>
</organism>
<dbReference type="EMBL" id="CP013694">
    <property type="protein sequence ID" value="ALU28931.1"/>
    <property type="molecule type" value="Genomic_DNA"/>
</dbReference>
<name>A0A0U3FNA2_9CREN</name>
<dbReference type="GO" id="GO:0004521">
    <property type="term" value="F:RNA endonuclease activity"/>
    <property type="evidence" value="ECO:0007669"/>
    <property type="project" value="TreeGrafter"/>
</dbReference>
<dbReference type="InterPro" id="IPR050698">
    <property type="entry name" value="MBL"/>
</dbReference>
<reference evidence="5 6" key="1">
    <citation type="submission" date="2015-12" db="EMBL/GenBank/DDBJ databases">
        <title>A stable core within a dynamic pangenome in Sulfolobus acidocaldarius.</title>
        <authorList>
            <person name="Anderson R."/>
            <person name="Kouris A."/>
            <person name="Seward C."/>
            <person name="Campbell K."/>
            <person name="Whitaker R."/>
        </authorList>
    </citation>
    <scope>NUCLEOTIDE SEQUENCE [LARGE SCALE GENOMIC DNA]</scope>
    <source>
        <strain evidence="3 6">GG12-C01-09</strain>
        <strain evidence="4 5">NG05B_CO5_07</strain>
    </source>
</reference>
<dbReference type="OMA" id="VLSGWEF"/>
<dbReference type="PANTHER" id="PTHR11203:SF51">
    <property type="entry name" value="CLEAVAGE AND POLYADENYLATION SPECIFICITY FACTOR"/>
    <property type="match status" value="1"/>
</dbReference>
<dbReference type="InterPro" id="IPR036866">
    <property type="entry name" value="RibonucZ/Hydroxyglut_hydro"/>
</dbReference>
<dbReference type="STRING" id="1435377.SUSAZ_03550"/>
<dbReference type="Proteomes" id="UP000065473">
    <property type="component" value="Chromosome"/>
</dbReference>
<keyword evidence="2" id="KW-0540">Nuclease</keyword>
<dbReference type="PaxDb" id="1435377-SUSAZ_03550"/>
<dbReference type="GO" id="GO:0004527">
    <property type="term" value="F:exonuclease activity"/>
    <property type="evidence" value="ECO:0007669"/>
    <property type="project" value="UniProtKB-KW"/>
</dbReference>
<dbReference type="SUPFAM" id="SSF56281">
    <property type="entry name" value="Metallo-hydrolase/oxidoreductase"/>
    <property type="match status" value="1"/>
</dbReference>